<evidence type="ECO:0000313" key="1">
    <source>
        <dbReference type="EMBL" id="KAF3852478.1"/>
    </source>
</evidence>
<proteinExistence type="predicted"/>
<organism evidence="1 2">
    <name type="scientific">Dissostichus mawsoni</name>
    <name type="common">Antarctic cod</name>
    <dbReference type="NCBI Taxonomy" id="36200"/>
    <lineage>
        <taxon>Eukaryota</taxon>
        <taxon>Metazoa</taxon>
        <taxon>Chordata</taxon>
        <taxon>Craniata</taxon>
        <taxon>Vertebrata</taxon>
        <taxon>Euteleostomi</taxon>
        <taxon>Actinopterygii</taxon>
        <taxon>Neopterygii</taxon>
        <taxon>Teleostei</taxon>
        <taxon>Neoteleostei</taxon>
        <taxon>Acanthomorphata</taxon>
        <taxon>Eupercaria</taxon>
        <taxon>Perciformes</taxon>
        <taxon>Notothenioidei</taxon>
        <taxon>Nototheniidae</taxon>
        <taxon>Dissostichus</taxon>
    </lineage>
</organism>
<comment type="caution">
    <text evidence="1">The sequence shown here is derived from an EMBL/GenBank/DDBJ whole genome shotgun (WGS) entry which is preliminary data.</text>
</comment>
<gene>
    <name evidence="1" type="ORF">F7725_005833</name>
</gene>
<reference evidence="1 2" key="1">
    <citation type="submission" date="2020-03" db="EMBL/GenBank/DDBJ databases">
        <title>Dissostichus mawsoni Genome sequencing and assembly.</title>
        <authorList>
            <person name="Park H."/>
        </authorList>
    </citation>
    <scope>NUCLEOTIDE SEQUENCE [LARGE SCALE GENOMIC DNA]</scope>
    <source>
        <strain evidence="1">DM0001</strain>
        <tissue evidence="1">Muscle</tissue>
    </source>
</reference>
<sequence>MLLCTPPTPCITITKAPPSLPPASSADSDDLRVEAGLRLGVPHFDHEVVGTADHPPPVVLHAAHRRHVAHEDTLSVRSVEPLIIMLSRIWDDHTPPQVVFCQDAPVATRLGRLEEILRFQERQHIQSQLLKEEGEEYERAGGADTLKSCILLPHSLCSHPPPFITTPARETGGEV</sequence>
<dbReference type="Proteomes" id="UP000518266">
    <property type="component" value="Unassembled WGS sequence"/>
</dbReference>
<dbReference type="EMBL" id="JAAKFY010000009">
    <property type="protein sequence ID" value="KAF3852478.1"/>
    <property type="molecule type" value="Genomic_DNA"/>
</dbReference>
<name>A0A7J5YWK1_DISMA</name>
<keyword evidence="2" id="KW-1185">Reference proteome</keyword>
<evidence type="ECO:0000313" key="2">
    <source>
        <dbReference type="Proteomes" id="UP000518266"/>
    </source>
</evidence>
<dbReference type="AlphaFoldDB" id="A0A7J5YWK1"/>
<accession>A0A7J5YWK1</accession>
<protein>
    <submittedName>
        <fullName evidence="1">Uncharacterized protein</fullName>
    </submittedName>
</protein>